<name>A0ABC9B0U6_9POAL</name>
<dbReference type="EMBL" id="OZ075133">
    <property type="protein sequence ID" value="CAL4988969.1"/>
    <property type="molecule type" value="Genomic_DNA"/>
</dbReference>
<evidence type="ECO:0000313" key="1">
    <source>
        <dbReference type="EMBL" id="CAL4988969.1"/>
    </source>
</evidence>
<evidence type="ECO:0008006" key="3">
    <source>
        <dbReference type="Google" id="ProtNLM"/>
    </source>
</evidence>
<keyword evidence="2" id="KW-1185">Reference proteome</keyword>
<accession>A0ABC9B0U6</accession>
<dbReference type="PANTHER" id="PTHR34223:SF51">
    <property type="entry name" value="OS06G0556300 PROTEIN"/>
    <property type="match status" value="1"/>
</dbReference>
<sequence length="417" mass="46474">MAGGGEEDRISALPDDILVLIVSRLPSLGARRARRRPLPPQVDAVPPWALNNFVTHLLLRGGAAPADVFEVTCGELNFDDSDSVHHDDENGYRDHTRHTAGDELARFAGLWVRYALAFLHARVLRLAVRTYDRRLRLAASDVRFVSPVLTTVELADVSLTSRALEDLEMRTCKIHVYKILSPSLRRLRIRGCNFHWAARTRIAAPRLAGALVASGTTPVLEERMPLLVEADVRLEDDCADTCDHNGTMRSPCGCYSSTKDESSSVLLEALSGVTSLVLISNPTVFILRKACKFVTTFKKLKTLLLNEWCMTANSNELGYFLQHAPDLEKLTIQLEYCQTPDAVVVTDSNDSKTEHFLASKQLKAVEIKCREENTLVKKITMILKAYGVPPEQINIEENFYPADSYGCEETDSSDDGW</sequence>
<organism evidence="1 2">
    <name type="scientific">Urochloa decumbens</name>
    <dbReference type="NCBI Taxonomy" id="240449"/>
    <lineage>
        <taxon>Eukaryota</taxon>
        <taxon>Viridiplantae</taxon>
        <taxon>Streptophyta</taxon>
        <taxon>Embryophyta</taxon>
        <taxon>Tracheophyta</taxon>
        <taxon>Spermatophyta</taxon>
        <taxon>Magnoliopsida</taxon>
        <taxon>Liliopsida</taxon>
        <taxon>Poales</taxon>
        <taxon>Poaceae</taxon>
        <taxon>PACMAD clade</taxon>
        <taxon>Panicoideae</taxon>
        <taxon>Panicodae</taxon>
        <taxon>Paniceae</taxon>
        <taxon>Melinidinae</taxon>
        <taxon>Urochloa</taxon>
    </lineage>
</organism>
<proteinExistence type="predicted"/>
<reference evidence="1" key="1">
    <citation type="submission" date="2024-10" db="EMBL/GenBank/DDBJ databases">
        <authorList>
            <person name="Ryan C."/>
        </authorList>
    </citation>
    <scope>NUCLEOTIDE SEQUENCE [LARGE SCALE GENOMIC DNA]</scope>
</reference>
<dbReference type="AlphaFoldDB" id="A0ABC9B0U6"/>
<dbReference type="Proteomes" id="UP001497457">
    <property type="component" value="Chromosome 23rd"/>
</dbReference>
<protein>
    <recommendedName>
        <fullName evidence="3">F-box protein</fullName>
    </recommendedName>
</protein>
<evidence type="ECO:0000313" key="2">
    <source>
        <dbReference type="Proteomes" id="UP001497457"/>
    </source>
</evidence>
<dbReference type="PANTHER" id="PTHR34223">
    <property type="entry name" value="OS11G0201299 PROTEIN"/>
    <property type="match status" value="1"/>
</dbReference>
<dbReference type="InterPro" id="IPR053197">
    <property type="entry name" value="F-box_SCFL_complex_component"/>
</dbReference>
<gene>
    <name evidence="1" type="ORF">URODEC1_LOCUS59510</name>
</gene>